<reference evidence="22" key="1">
    <citation type="submission" date="2017-09" db="EMBL/GenBank/DDBJ databases">
        <title>Depth-based differentiation of microbial function through sediment-hosted aquifers and enrichment of novel symbionts in the deep terrestrial subsurface.</title>
        <authorList>
            <person name="Probst A.J."/>
            <person name="Ladd B."/>
            <person name="Jarett J.K."/>
            <person name="Geller-Mcgrath D.E."/>
            <person name="Sieber C.M.K."/>
            <person name="Emerson J.B."/>
            <person name="Anantharaman K."/>
            <person name="Thomas B.C."/>
            <person name="Malmstrom R."/>
            <person name="Stieglmeier M."/>
            <person name="Klingl A."/>
            <person name="Woyke T."/>
            <person name="Ryan C.M."/>
            <person name="Banfield J.F."/>
        </authorList>
    </citation>
    <scope>NUCLEOTIDE SEQUENCE [LARGE SCALE GENOMIC DNA]</scope>
</reference>
<evidence type="ECO:0000313" key="22">
    <source>
        <dbReference type="Proteomes" id="UP000230956"/>
    </source>
</evidence>
<dbReference type="InterPro" id="IPR050445">
    <property type="entry name" value="Bact_polysacc_biosynth/exp"/>
</dbReference>
<dbReference type="PANTHER" id="PTHR32309:SF13">
    <property type="entry name" value="FERRIC ENTEROBACTIN TRANSPORT PROTEIN FEPE"/>
    <property type="match status" value="1"/>
</dbReference>
<keyword evidence="6" id="KW-1003">Cell membrane</keyword>
<name>A0A2M7T4M9_9ACTN</name>
<evidence type="ECO:0000256" key="4">
    <source>
        <dbReference type="ARBA" id="ARBA00008883"/>
    </source>
</evidence>
<evidence type="ECO:0000256" key="5">
    <source>
        <dbReference type="ARBA" id="ARBA00011903"/>
    </source>
</evidence>
<keyword evidence="14 17" id="KW-0472">Membrane</keyword>
<comment type="similarity">
    <text evidence="2">Belongs to the CpsC/CapA family.</text>
</comment>
<evidence type="ECO:0000256" key="6">
    <source>
        <dbReference type="ARBA" id="ARBA00022475"/>
    </source>
</evidence>
<dbReference type="GO" id="GO:0005886">
    <property type="term" value="C:plasma membrane"/>
    <property type="evidence" value="ECO:0007669"/>
    <property type="project" value="UniProtKB-SubCell"/>
</dbReference>
<dbReference type="RefSeq" id="WP_286977689.1">
    <property type="nucleotide sequence ID" value="NZ_PFNG01000275.1"/>
</dbReference>
<dbReference type="InterPro" id="IPR032807">
    <property type="entry name" value="GNVR"/>
</dbReference>
<evidence type="ECO:0000259" key="19">
    <source>
        <dbReference type="Pfam" id="PF13614"/>
    </source>
</evidence>
<dbReference type="Pfam" id="PF13807">
    <property type="entry name" value="GNVR"/>
    <property type="match status" value="1"/>
</dbReference>
<evidence type="ECO:0000256" key="3">
    <source>
        <dbReference type="ARBA" id="ARBA00007316"/>
    </source>
</evidence>
<dbReference type="EC" id="2.7.10.2" evidence="5"/>
<dbReference type="Pfam" id="PF13614">
    <property type="entry name" value="AAA_31"/>
    <property type="match status" value="1"/>
</dbReference>
<evidence type="ECO:0000256" key="17">
    <source>
        <dbReference type="SAM" id="Phobius"/>
    </source>
</evidence>
<organism evidence="21 22">
    <name type="scientific">Candidatus Aquicultor secundus</name>
    <dbReference type="NCBI Taxonomy" id="1973895"/>
    <lineage>
        <taxon>Bacteria</taxon>
        <taxon>Bacillati</taxon>
        <taxon>Actinomycetota</taxon>
        <taxon>Candidatus Aquicultoria</taxon>
        <taxon>Candidatus Aquicultorales</taxon>
        <taxon>Candidatus Aquicultoraceae</taxon>
        <taxon>Candidatus Aquicultor</taxon>
    </lineage>
</organism>
<protein>
    <recommendedName>
        <fullName evidence="5">non-specific protein-tyrosine kinase</fullName>
        <ecNumber evidence="5">2.7.10.2</ecNumber>
    </recommendedName>
</protein>
<feature type="transmembrane region" description="Helical" evidence="17">
    <location>
        <begin position="178"/>
        <end position="199"/>
    </location>
</feature>
<dbReference type="GO" id="GO:0005524">
    <property type="term" value="F:ATP binding"/>
    <property type="evidence" value="ECO:0007669"/>
    <property type="project" value="UniProtKB-KW"/>
</dbReference>
<dbReference type="InterPro" id="IPR005702">
    <property type="entry name" value="Wzc-like_C"/>
</dbReference>
<feature type="domain" description="Polysaccharide chain length determinant N-terminal" evidence="18">
    <location>
        <begin position="3"/>
        <end position="96"/>
    </location>
</feature>
<keyword evidence="7" id="KW-0997">Cell inner membrane</keyword>
<evidence type="ECO:0000313" key="21">
    <source>
        <dbReference type="EMBL" id="PIZ34508.1"/>
    </source>
</evidence>
<comment type="similarity">
    <text evidence="4">Belongs to the etk/wzc family.</text>
</comment>
<evidence type="ECO:0000256" key="14">
    <source>
        <dbReference type="ARBA" id="ARBA00023136"/>
    </source>
</evidence>
<comment type="similarity">
    <text evidence="3">Belongs to the CpsD/CapB family.</text>
</comment>
<evidence type="ECO:0000256" key="10">
    <source>
        <dbReference type="ARBA" id="ARBA00022741"/>
    </source>
</evidence>
<dbReference type="CDD" id="cd05387">
    <property type="entry name" value="BY-kinase"/>
    <property type="match status" value="1"/>
</dbReference>
<evidence type="ECO:0000256" key="16">
    <source>
        <dbReference type="ARBA" id="ARBA00051245"/>
    </source>
</evidence>
<dbReference type="EMBL" id="PFNG01000275">
    <property type="protein sequence ID" value="PIZ34508.1"/>
    <property type="molecule type" value="Genomic_DNA"/>
</dbReference>
<dbReference type="Gene3D" id="3.40.50.300">
    <property type="entry name" value="P-loop containing nucleotide triphosphate hydrolases"/>
    <property type="match status" value="1"/>
</dbReference>
<dbReference type="SUPFAM" id="SSF52540">
    <property type="entry name" value="P-loop containing nucleoside triphosphate hydrolases"/>
    <property type="match status" value="1"/>
</dbReference>
<dbReference type="AlphaFoldDB" id="A0A2M7T4M9"/>
<evidence type="ECO:0000256" key="12">
    <source>
        <dbReference type="ARBA" id="ARBA00022840"/>
    </source>
</evidence>
<evidence type="ECO:0000256" key="9">
    <source>
        <dbReference type="ARBA" id="ARBA00022692"/>
    </source>
</evidence>
<dbReference type="GO" id="GO:0042802">
    <property type="term" value="F:identical protein binding"/>
    <property type="evidence" value="ECO:0007669"/>
    <property type="project" value="UniProtKB-ARBA"/>
</dbReference>
<evidence type="ECO:0000256" key="8">
    <source>
        <dbReference type="ARBA" id="ARBA00022679"/>
    </source>
</evidence>
<dbReference type="InterPro" id="IPR003856">
    <property type="entry name" value="LPS_length_determ_N"/>
</dbReference>
<dbReference type="FunFam" id="3.40.50.300:FF:000527">
    <property type="entry name" value="Tyrosine-protein kinase etk"/>
    <property type="match status" value="1"/>
</dbReference>
<evidence type="ECO:0000256" key="2">
    <source>
        <dbReference type="ARBA" id="ARBA00006683"/>
    </source>
</evidence>
<keyword evidence="9 17" id="KW-0812">Transmembrane</keyword>
<dbReference type="Pfam" id="PF02706">
    <property type="entry name" value="Wzz"/>
    <property type="match status" value="1"/>
</dbReference>
<gene>
    <name evidence="21" type="ORF">COY37_11765</name>
</gene>
<evidence type="ECO:0000259" key="18">
    <source>
        <dbReference type="Pfam" id="PF02706"/>
    </source>
</evidence>
<keyword evidence="12" id="KW-0067">ATP-binding</keyword>
<dbReference type="InterPro" id="IPR027417">
    <property type="entry name" value="P-loop_NTPase"/>
</dbReference>
<evidence type="ECO:0000256" key="13">
    <source>
        <dbReference type="ARBA" id="ARBA00022989"/>
    </source>
</evidence>
<keyword evidence="15" id="KW-0829">Tyrosine-protein kinase</keyword>
<keyword evidence="11" id="KW-0418">Kinase</keyword>
<proteinExistence type="inferred from homology"/>
<keyword evidence="8" id="KW-0808">Transferase</keyword>
<comment type="caution">
    <text evidence="21">The sequence shown here is derived from an EMBL/GenBank/DDBJ whole genome shotgun (WGS) entry which is preliminary data.</text>
</comment>
<dbReference type="GO" id="GO:0004715">
    <property type="term" value="F:non-membrane spanning protein tyrosine kinase activity"/>
    <property type="evidence" value="ECO:0007669"/>
    <property type="project" value="UniProtKB-EC"/>
</dbReference>
<dbReference type="PANTHER" id="PTHR32309">
    <property type="entry name" value="TYROSINE-PROTEIN KINASE"/>
    <property type="match status" value="1"/>
</dbReference>
<dbReference type="NCBIfam" id="TIGR01007">
    <property type="entry name" value="eps_fam"/>
    <property type="match status" value="1"/>
</dbReference>
<feature type="domain" description="AAA" evidence="19">
    <location>
        <begin position="270"/>
        <end position="399"/>
    </location>
</feature>
<keyword evidence="13 17" id="KW-1133">Transmembrane helix</keyword>
<evidence type="ECO:0000256" key="1">
    <source>
        <dbReference type="ARBA" id="ARBA00004429"/>
    </source>
</evidence>
<feature type="domain" description="Tyrosine-protein kinase G-rich" evidence="20">
    <location>
        <begin position="149"/>
        <end position="200"/>
    </location>
</feature>
<evidence type="ECO:0000256" key="15">
    <source>
        <dbReference type="ARBA" id="ARBA00023137"/>
    </source>
</evidence>
<evidence type="ECO:0000256" key="11">
    <source>
        <dbReference type="ARBA" id="ARBA00022777"/>
    </source>
</evidence>
<keyword evidence="10" id="KW-0547">Nucleotide-binding</keyword>
<accession>A0A2M7T4M9</accession>
<comment type="catalytic activity">
    <reaction evidence="16">
        <text>L-tyrosyl-[protein] + ATP = O-phospho-L-tyrosyl-[protein] + ADP + H(+)</text>
        <dbReference type="Rhea" id="RHEA:10596"/>
        <dbReference type="Rhea" id="RHEA-COMP:10136"/>
        <dbReference type="Rhea" id="RHEA-COMP:20101"/>
        <dbReference type="ChEBI" id="CHEBI:15378"/>
        <dbReference type="ChEBI" id="CHEBI:30616"/>
        <dbReference type="ChEBI" id="CHEBI:46858"/>
        <dbReference type="ChEBI" id="CHEBI:61978"/>
        <dbReference type="ChEBI" id="CHEBI:456216"/>
        <dbReference type="EC" id="2.7.10.2"/>
    </reaction>
</comment>
<sequence>MEEQLDLFQLARILIKRKIAVIVGILIGLIIAVSINIYIKPQYEASTQMLFSQGQEASQNQPIQESYQAVLLSERLAQTFSQIISSRTLAERVIDRLKLRIAPEDLEKKVSADPVKDTQLIKLTITDTSPTRARMLANVYTYEFISMTEKAVHHSPLVNISIIEKAAVPSKPVQPKPVLNLILGLCMGFMLGFGFAFLLEMLDTTIKETEEVEKLIGITSLGNVPKISKPLLLDNDNDRSSESFRSIRTNLQYLNFDQSIKTLIVTSPNMGEGKTTTALNLAVVFAQAGTKVLLVDCDLRRPMVGKLFNRDQSKGLSNILVGAAADAGSTLLSTDEEGLHIITSGPIPPNPADLLNSGRMDSLLADLKDQFDLVILDCPPVLGISDTLILASKADAVLAVASFGKTKKTDIVGTRDALGKVGARIVGFIMNGIPYDKRSGYYSYRSYAGHQAVSDVTR</sequence>
<feature type="transmembrane region" description="Helical" evidence="17">
    <location>
        <begin position="20"/>
        <end position="39"/>
    </location>
</feature>
<evidence type="ECO:0000259" key="20">
    <source>
        <dbReference type="Pfam" id="PF13807"/>
    </source>
</evidence>
<dbReference type="Proteomes" id="UP000230956">
    <property type="component" value="Unassembled WGS sequence"/>
</dbReference>
<comment type="subcellular location">
    <subcellularLocation>
        <location evidence="1">Cell inner membrane</location>
        <topology evidence="1">Multi-pass membrane protein</topology>
    </subcellularLocation>
</comment>
<dbReference type="InterPro" id="IPR025669">
    <property type="entry name" value="AAA_dom"/>
</dbReference>
<evidence type="ECO:0000256" key="7">
    <source>
        <dbReference type="ARBA" id="ARBA00022519"/>
    </source>
</evidence>